<evidence type="ECO:0000313" key="1">
    <source>
        <dbReference type="EMBL" id="MDQ0893606.1"/>
    </source>
</evidence>
<proteinExistence type="predicted"/>
<organism evidence="1 2">
    <name type="scientific">Agromyces ramosus</name>
    <dbReference type="NCBI Taxonomy" id="33879"/>
    <lineage>
        <taxon>Bacteria</taxon>
        <taxon>Bacillati</taxon>
        <taxon>Actinomycetota</taxon>
        <taxon>Actinomycetes</taxon>
        <taxon>Micrococcales</taxon>
        <taxon>Microbacteriaceae</taxon>
        <taxon>Agromyces</taxon>
    </lineage>
</organism>
<reference evidence="1 2" key="1">
    <citation type="submission" date="2023-07" db="EMBL/GenBank/DDBJ databases">
        <title>Comparative genomics of wheat-associated soil bacteria to identify genetic determinants of phenazine resistance.</title>
        <authorList>
            <person name="Mouncey N."/>
        </authorList>
    </citation>
    <scope>NUCLEOTIDE SEQUENCE [LARGE SCALE GENOMIC DNA]</scope>
    <source>
        <strain evidence="1 2">V3I3</strain>
    </source>
</reference>
<dbReference type="Proteomes" id="UP001239083">
    <property type="component" value="Unassembled WGS sequence"/>
</dbReference>
<accession>A0ABU0R8R5</accession>
<dbReference type="EMBL" id="JAUSYY010000001">
    <property type="protein sequence ID" value="MDQ0893606.1"/>
    <property type="molecule type" value="Genomic_DNA"/>
</dbReference>
<comment type="caution">
    <text evidence="1">The sequence shown here is derived from an EMBL/GenBank/DDBJ whole genome shotgun (WGS) entry which is preliminary data.</text>
</comment>
<keyword evidence="2" id="KW-1185">Reference proteome</keyword>
<protein>
    <submittedName>
        <fullName evidence="1">Uncharacterized protein</fullName>
    </submittedName>
</protein>
<evidence type="ECO:0000313" key="2">
    <source>
        <dbReference type="Proteomes" id="UP001239083"/>
    </source>
</evidence>
<gene>
    <name evidence="1" type="ORF">QFZ26_001161</name>
</gene>
<dbReference type="RefSeq" id="WP_307040169.1">
    <property type="nucleotide sequence ID" value="NZ_JAUSYY010000001.1"/>
</dbReference>
<sequence>MTLTRLLPTLRRSIPDPIDADLWPHASVPTTTDVRVDGVSLVRLADVFGTPAVHVGRAAEPGTHGRTASDAAHAGVVVVRVVEASVGARGRSVTIDAELDELAPAWQEARLIGRASVARPASTMLVTTSGRTAPASLDLPADLGEGDLLALPYPVAAITDAPEPAVTGR</sequence>
<name>A0ABU0R8R5_9MICO</name>